<evidence type="ECO:0000256" key="2">
    <source>
        <dbReference type="ARBA" id="ARBA00009025"/>
    </source>
</evidence>
<feature type="transmembrane region" description="Helical" evidence="9">
    <location>
        <begin position="272"/>
        <end position="290"/>
    </location>
</feature>
<keyword evidence="3 8" id="KW-0812">Transmembrane</keyword>
<feature type="domain" description="NADH:quinone oxidoreductase/Mrp antiporter transmembrane" evidence="10">
    <location>
        <begin position="127"/>
        <end position="411"/>
    </location>
</feature>
<evidence type="ECO:0000256" key="4">
    <source>
        <dbReference type="ARBA" id="ARBA00022967"/>
    </source>
</evidence>
<feature type="transmembrane region" description="Helical" evidence="9">
    <location>
        <begin position="131"/>
        <end position="151"/>
    </location>
</feature>
<keyword evidence="6" id="KW-0520">NAD</keyword>
<evidence type="ECO:0000256" key="8">
    <source>
        <dbReference type="RuleBase" id="RU000320"/>
    </source>
</evidence>
<dbReference type="GO" id="GO:0016020">
    <property type="term" value="C:membrane"/>
    <property type="evidence" value="ECO:0007669"/>
    <property type="project" value="UniProtKB-SubCell"/>
</dbReference>
<gene>
    <name evidence="12" type="ORF">MAIT1_01211</name>
</gene>
<dbReference type="AlphaFoldDB" id="A0A1Y2K7M5"/>
<dbReference type="PANTHER" id="PTHR43507">
    <property type="entry name" value="NADH-UBIQUINONE OXIDOREDUCTASE CHAIN 4"/>
    <property type="match status" value="1"/>
</dbReference>
<feature type="transmembrane region" description="Helical" evidence="9">
    <location>
        <begin position="30"/>
        <end position="50"/>
    </location>
</feature>
<evidence type="ECO:0000256" key="5">
    <source>
        <dbReference type="ARBA" id="ARBA00022989"/>
    </source>
</evidence>
<feature type="transmembrane region" description="Helical" evidence="9">
    <location>
        <begin position="366"/>
        <end position="383"/>
    </location>
</feature>
<dbReference type="Proteomes" id="UP000194003">
    <property type="component" value="Unassembled WGS sequence"/>
</dbReference>
<keyword evidence="4" id="KW-1278">Translocase</keyword>
<dbReference type="InterPro" id="IPR000260">
    <property type="entry name" value="NADH4_N"/>
</dbReference>
<feature type="domain" description="NADH:ubiquinone oxidoreductase chain 4 N-terminal" evidence="11">
    <location>
        <begin position="70"/>
        <end position="118"/>
    </location>
</feature>
<dbReference type="Pfam" id="PF00361">
    <property type="entry name" value="Proton_antipo_M"/>
    <property type="match status" value="1"/>
</dbReference>
<evidence type="ECO:0000256" key="6">
    <source>
        <dbReference type="ARBA" id="ARBA00023027"/>
    </source>
</evidence>
<dbReference type="NCBIfam" id="NF004499">
    <property type="entry name" value="PRK05846.1-3"/>
    <property type="match status" value="1"/>
</dbReference>
<evidence type="ECO:0000256" key="1">
    <source>
        <dbReference type="ARBA" id="ARBA00004127"/>
    </source>
</evidence>
<dbReference type="InterPro" id="IPR001750">
    <property type="entry name" value="ND/Mrp_TM"/>
</dbReference>
<organism evidence="12 13">
    <name type="scientific">Magnetofaba australis IT-1</name>
    <dbReference type="NCBI Taxonomy" id="1434232"/>
    <lineage>
        <taxon>Bacteria</taxon>
        <taxon>Pseudomonadati</taxon>
        <taxon>Pseudomonadota</taxon>
        <taxon>Magnetococcia</taxon>
        <taxon>Magnetococcales</taxon>
        <taxon>Magnetococcaceae</taxon>
        <taxon>Magnetofaba</taxon>
    </lineage>
</organism>
<protein>
    <submittedName>
        <fullName evidence="12">Putative proton-translocating NADH-quinone oxidoreductase subunit M</fullName>
    </submittedName>
</protein>
<reference evidence="12 13" key="1">
    <citation type="journal article" date="2016" name="BMC Genomics">
        <title>Combined genomic and structural analyses of a cultured magnetotactic bacterium reveals its niche adaptation to a dynamic environment.</title>
        <authorList>
            <person name="Araujo A.C."/>
            <person name="Morillo V."/>
            <person name="Cypriano J."/>
            <person name="Teixeira L.C."/>
            <person name="Leao P."/>
            <person name="Lyra S."/>
            <person name="Almeida L.G."/>
            <person name="Bazylinski D.A."/>
            <person name="Vasconcellos A.T."/>
            <person name="Abreu F."/>
            <person name="Lins U."/>
        </authorList>
    </citation>
    <scope>NUCLEOTIDE SEQUENCE [LARGE SCALE GENOMIC DNA]</scope>
    <source>
        <strain evidence="12 13">IT-1</strain>
    </source>
</reference>
<dbReference type="GO" id="GO:0048039">
    <property type="term" value="F:ubiquinone binding"/>
    <property type="evidence" value="ECO:0007669"/>
    <property type="project" value="TreeGrafter"/>
</dbReference>
<dbReference type="Pfam" id="PF01059">
    <property type="entry name" value="Oxidored_q5_N"/>
    <property type="match status" value="1"/>
</dbReference>
<evidence type="ECO:0000259" key="10">
    <source>
        <dbReference type="Pfam" id="PF00361"/>
    </source>
</evidence>
<name>A0A1Y2K7M5_9PROT</name>
<feature type="transmembrane region" description="Helical" evidence="9">
    <location>
        <begin position="328"/>
        <end position="346"/>
    </location>
</feature>
<evidence type="ECO:0000256" key="3">
    <source>
        <dbReference type="ARBA" id="ARBA00022692"/>
    </source>
</evidence>
<dbReference type="OrthoDB" id="9768329at2"/>
<comment type="caution">
    <text evidence="12">The sequence shown here is derived from an EMBL/GenBank/DDBJ whole genome shotgun (WGS) entry which is preliminary data.</text>
</comment>
<dbReference type="GO" id="GO:0015990">
    <property type="term" value="P:electron transport coupled proton transport"/>
    <property type="evidence" value="ECO:0007669"/>
    <property type="project" value="TreeGrafter"/>
</dbReference>
<feature type="transmembrane region" description="Helical" evidence="9">
    <location>
        <begin position="403"/>
        <end position="421"/>
    </location>
</feature>
<dbReference type="GO" id="GO:0003954">
    <property type="term" value="F:NADH dehydrogenase activity"/>
    <property type="evidence" value="ECO:0007669"/>
    <property type="project" value="TreeGrafter"/>
</dbReference>
<dbReference type="STRING" id="1434232.MAIT1_01211"/>
<dbReference type="GO" id="GO:0008137">
    <property type="term" value="F:NADH dehydrogenase (ubiquinone) activity"/>
    <property type="evidence" value="ECO:0007669"/>
    <property type="project" value="InterPro"/>
</dbReference>
<comment type="subcellular location">
    <subcellularLocation>
        <location evidence="1">Endomembrane system</location>
        <topology evidence="1">Multi-pass membrane protein</topology>
    </subcellularLocation>
    <subcellularLocation>
        <location evidence="8">Membrane</location>
        <topology evidence="8">Multi-pass membrane protein</topology>
    </subcellularLocation>
</comment>
<evidence type="ECO:0000256" key="9">
    <source>
        <dbReference type="SAM" id="Phobius"/>
    </source>
</evidence>
<proteinExistence type="inferred from homology"/>
<feature type="transmembrane region" description="Helical" evidence="9">
    <location>
        <begin position="232"/>
        <end position="252"/>
    </location>
</feature>
<dbReference type="EMBL" id="LVJN01000016">
    <property type="protein sequence ID" value="OSM06228.1"/>
    <property type="molecule type" value="Genomic_DNA"/>
</dbReference>
<feature type="transmembrane region" description="Helical" evidence="9">
    <location>
        <begin position="80"/>
        <end position="100"/>
    </location>
</feature>
<dbReference type="NCBIfam" id="NF004501">
    <property type="entry name" value="PRK05846.1-5"/>
    <property type="match status" value="1"/>
</dbReference>
<keyword evidence="13" id="KW-1185">Reference proteome</keyword>
<evidence type="ECO:0000259" key="11">
    <source>
        <dbReference type="Pfam" id="PF01059"/>
    </source>
</evidence>
<evidence type="ECO:0000256" key="7">
    <source>
        <dbReference type="ARBA" id="ARBA00023136"/>
    </source>
</evidence>
<keyword evidence="7 9" id="KW-0472">Membrane</keyword>
<feature type="transmembrane region" description="Helical" evidence="9">
    <location>
        <begin position="297"/>
        <end position="316"/>
    </location>
</feature>
<sequence>MLTFVTFFPLLGALAILVLINGKDADKARLWALGVSLVTFGASLLLYAGFDAANPGFQYMEEAPWLPSLGIHYRMGIDGISLPFIILNALLTPLCILASWESVQKRVKEYMIAFLALEAFVNGVFCALDFVLFYVLWEAMLIPMFLIIGVWGGNNRVYAALKFFLYTLAGSVLMLIAMLALYFKTGTFSIPELMLAPLDFKFQLMIFLAFFVAFAVKVPMWPVHTWLPDAHVQAPTAGSVILAGILLKMGAYGFLRFSLPILPDATQYFTPMVYALSLVAIVYTALVALMQEDLKKLIAYSSVSHMGFVTIGIFALNQNGVEGGILQMINHGIVSGALFLIVGVVYDRLHTREIARFGGLALRMPVYAVIFMLFTMASVGLPGTNGFVGEFLILLGAFLDNTWVAFIAATGLVLGAAYMLWMYKRVVFGEIVHEDVKALTDVTRREVLVFAPLIVITLWMGFYPGPVLDVMSASVTNLIEQAHVVKSGVATAAAMAH</sequence>
<dbReference type="RefSeq" id="WP_085441361.1">
    <property type="nucleotide sequence ID" value="NZ_LVJN01000016.1"/>
</dbReference>
<feature type="transmembrane region" description="Helical" evidence="9">
    <location>
        <begin position="447"/>
        <end position="465"/>
    </location>
</feature>
<feature type="transmembrane region" description="Helical" evidence="9">
    <location>
        <begin position="107"/>
        <end position="125"/>
    </location>
</feature>
<dbReference type="NCBIfam" id="TIGR01972">
    <property type="entry name" value="NDH_I_M"/>
    <property type="match status" value="1"/>
</dbReference>
<dbReference type="GO" id="GO:0042773">
    <property type="term" value="P:ATP synthesis coupled electron transport"/>
    <property type="evidence" value="ECO:0007669"/>
    <property type="project" value="InterPro"/>
</dbReference>
<feature type="transmembrane region" description="Helical" evidence="9">
    <location>
        <begin position="163"/>
        <end position="182"/>
    </location>
</feature>
<evidence type="ECO:0000313" key="12">
    <source>
        <dbReference type="EMBL" id="OSM06228.1"/>
    </source>
</evidence>
<dbReference type="GO" id="GO:0012505">
    <property type="term" value="C:endomembrane system"/>
    <property type="evidence" value="ECO:0007669"/>
    <property type="project" value="UniProtKB-SubCell"/>
</dbReference>
<dbReference type="InterPro" id="IPR010227">
    <property type="entry name" value="NADH_Q_OxRdtase_chainM/4"/>
</dbReference>
<feature type="transmembrane region" description="Helical" evidence="9">
    <location>
        <begin position="202"/>
        <end position="220"/>
    </location>
</feature>
<evidence type="ECO:0000313" key="13">
    <source>
        <dbReference type="Proteomes" id="UP000194003"/>
    </source>
</evidence>
<dbReference type="InterPro" id="IPR003918">
    <property type="entry name" value="NADH_UbQ_OxRdtase"/>
</dbReference>
<dbReference type="PANTHER" id="PTHR43507:SF1">
    <property type="entry name" value="NADH-UBIQUINONE OXIDOREDUCTASE CHAIN 4"/>
    <property type="match status" value="1"/>
</dbReference>
<comment type="similarity">
    <text evidence="2">Belongs to the complex I subunit 4 family.</text>
</comment>
<keyword evidence="5 9" id="KW-1133">Transmembrane helix</keyword>
<dbReference type="PRINTS" id="PR01437">
    <property type="entry name" value="NUOXDRDTASE4"/>
</dbReference>
<feature type="transmembrane region" description="Helical" evidence="9">
    <location>
        <begin position="6"/>
        <end position="23"/>
    </location>
</feature>
<accession>A0A1Y2K7M5</accession>